<dbReference type="PANTHER" id="PTHR43790">
    <property type="entry name" value="CARBOHYDRATE TRANSPORT ATP-BINDING PROTEIN MG119-RELATED"/>
    <property type="match status" value="1"/>
</dbReference>
<evidence type="ECO:0000313" key="10">
    <source>
        <dbReference type="EMBL" id="MFC0221171.1"/>
    </source>
</evidence>
<dbReference type="CDD" id="cd03215">
    <property type="entry name" value="ABC_Carb_Monos_II"/>
    <property type="match status" value="1"/>
</dbReference>
<comment type="caution">
    <text evidence="10">The sequence shown here is derived from an EMBL/GenBank/DDBJ whole genome shotgun (WGS) entry which is preliminary data.</text>
</comment>
<evidence type="ECO:0000256" key="6">
    <source>
        <dbReference type="ARBA" id="ARBA00022840"/>
    </source>
</evidence>
<dbReference type="Proteomes" id="UP001589698">
    <property type="component" value="Unassembled WGS sequence"/>
</dbReference>
<gene>
    <name evidence="10" type="ORF">ACFFJG_01655</name>
</gene>
<organism evidence="10 11">
    <name type="scientific">Nocardioides zeicaulis</name>
    <dbReference type="NCBI Taxonomy" id="1776857"/>
    <lineage>
        <taxon>Bacteria</taxon>
        <taxon>Bacillati</taxon>
        <taxon>Actinomycetota</taxon>
        <taxon>Actinomycetes</taxon>
        <taxon>Propionibacteriales</taxon>
        <taxon>Nocardioidaceae</taxon>
        <taxon>Nocardioides</taxon>
    </lineage>
</organism>
<evidence type="ECO:0000256" key="4">
    <source>
        <dbReference type="ARBA" id="ARBA00022737"/>
    </source>
</evidence>
<evidence type="ECO:0000256" key="2">
    <source>
        <dbReference type="ARBA" id="ARBA00022475"/>
    </source>
</evidence>
<dbReference type="EMBL" id="JBHLXH010000001">
    <property type="protein sequence ID" value="MFC0221171.1"/>
    <property type="molecule type" value="Genomic_DNA"/>
</dbReference>
<dbReference type="InterPro" id="IPR027417">
    <property type="entry name" value="P-loop_NTPase"/>
</dbReference>
<keyword evidence="3" id="KW-0762">Sugar transport</keyword>
<dbReference type="GO" id="GO:0005524">
    <property type="term" value="F:ATP binding"/>
    <property type="evidence" value="ECO:0007669"/>
    <property type="project" value="UniProtKB-KW"/>
</dbReference>
<proteinExistence type="predicted"/>
<dbReference type="RefSeq" id="WP_378516877.1">
    <property type="nucleotide sequence ID" value="NZ_CBCSDI010000075.1"/>
</dbReference>
<dbReference type="PROSITE" id="PS00211">
    <property type="entry name" value="ABC_TRANSPORTER_1"/>
    <property type="match status" value="1"/>
</dbReference>
<dbReference type="SMART" id="SM00382">
    <property type="entry name" value="AAA"/>
    <property type="match status" value="2"/>
</dbReference>
<keyword evidence="5" id="KW-0547">Nucleotide-binding</keyword>
<reference evidence="10 11" key="1">
    <citation type="submission" date="2024-09" db="EMBL/GenBank/DDBJ databases">
        <authorList>
            <person name="Sun Q."/>
            <person name="Mori K."/>
        </authorList>
    </citation>
    <scope>NUCLEOTIDE SEQUENCE [LARGE SCALE GENOMIC DNA]</scope>
    <source>
        <strain evidence="10 11">CCM 8654</strain>
    </source>
</reference>
<keyword evidence="2" id="KW-1003">Cell membrane</keyword>
<dbReference type="CDD" id="cd03216">
    <property type="entry name" value="ABC_Carb_Monos_I"/>
    <property type="match status" value="1"/>
</dbReference>
<feature type="domain" description="ABC transporter" evidence="9">
    <location>
        <begin position="18"/>
        <end position="253"/>
    </location>
</feature>
<keyword evidence="4" id="KW-0677">Repeat</keyword>
<feature type="domain" description="ABC transporter" evidence="9">
    <location>
        <begin position="266"/>
        <end position="505"/>
    </location>
</feature>
<dbReference type="InterPro" id="IPR017871">
    <property type="entry name" value="ABC_transporter-like_CS"/>
</dbReference>
<evidence type="ECO:0000256" key="5">
    <source>
        <dbReference type="ARBA" id="ARBA00022741"/>
    </source>
</evidence>
<dbReference type="InterPro" id="IPR003593">
    <property type="entry name" value="AAA+_ATPase"/>
</dbReference>
<dbReference type="SUPFAM" id="SSF52540">
    <property type="entry name" value="P-loop containing nucleoside triphosphate hydrolases"/>
    <property type="match status" value="2"/>
</dbReference>
<dbReference type="Gene3D" id="3.40.50.300">
    <property type="entry name" value="P-loop containing nucleotide triphosphate hydrolases"/>
    <property type="match status" value="2"/>
</dbReference>
<evidence type="ECO:0000256" key="1">
    <source>
        <dbReference type="ARBA" id="ARBA00022448"/>
    </source>
</evidence>
<dbReference type="InterPro" id="IPR050107">
    <property type="entry name" value="ABC_carbohydrate_import_ATPase"/>
</dbReference>
<dbReference type="PROSITE" id="PS50893">
    <property type="entry name" value="ABC_TRANSPORTER_2"/>
    <property type="match status" value="2"/>
</dbReference>
<name>A0ABV6DWR3_9ACTN</name>
<evidence type="ECO:0000256" key="7">
    <source>
        <dbReference type="ARBA" id="ARBA00022967"/>
    </source>
</evidence>
<dbReference type="PANTHER" id="PTHR43790:SF3">
    <property type="entry name" value="D-ALLOSE IMPORT ATP-BINDING PROTEIN ALSA-RELATED"/>
    <property type="match status" value="1"/>
</dbReference>
<evidence type="ECO:0000313" key="11">
    <source>
        <dbReference type="Proteomes" id="UP001589698"/>
    </source>
</evidence>
<keyword evidence="6 10" id="KW-0067">ATP-binding</keyword>
<dbReference type="InterPro" id="IPR003439">
    <property type="entry name" value="ABC_transporter-like_ATP-bd"/>
</dbReference>
<sequence>MTATANPTPDTAAGTPALEVKGLTKSFPGVKALTEVSFAAYPGEVHTLLGENGAGKSTLLKTVFGVQLPDSGEIWVDGRQVDFQRPSDAMEAGIAMVHQELSLVPQLTAMQNLVLGRERSRAGIIDWREARARARAALQRLRFDAPMDVPVSRLSVAHQQLVELARAISTDARTIIMDEPTASLTTAESARLFSIIADLKSSGTAVIYVSHRLKEVLELSDRVTALRDGQLVGVRTRAELKSEEDLVHLMVGRNLAAIGVPPGDVEPGEELFRVEGVTVPGVVEDVSVTLRRGEIVGMAGMVGAGRTEFARAVIGADKRTSGDIYVAGRKVRIRRPGDAIAAGIALLTEDRKHQGLALDMSTASNVTLMDPPAKGGFLNRREQRTNAVEALKPLNTKMQVDRPVRTLSGGNQQKVVLARWLRTKSEVFIFDEPTRGIDVGAKGEIHAIMRGLAEAGKAVLMISSDLPEVLAMSDRILVMRRGRVVAELDRSEATEEAVVRHAAAE</sequence>
<accession>A0ABV6DWR3</accession>
<keyword evidence="7" id="KW-1278">Translocase</keyword>
<dbReference type="Pfam" id="PF00005">
    <property type="entry name" value="ABC_tran"/>
    <property type="match status" value="2"/>
</dbReference>
<evidence type="ECO:0000256" key="8">
    <source>
        <dbReference type="ARBA" id="ARBA00023136"/>
    </source>
</evidence>
<keyword evidence="8" id="KW-0472">Membrane</keyword>
<keyword evidence="1" id="KW-0813">Transport</keyword>
<evidence type="ECO:0000256" key="3">
    <source>
        <dbReference type="ARBA" id="ARBA00022597"/>
    </source>
</evidence>
<keyword evidence="11" id="KW-1185">Reference proteome</keyword>
<evidence type="ECO:0000259" key="9">
    <source>
        <dbReference type="PROSITE" id="PS50893"/>
    </source>
</evidence>
<protein>
    <submittedName>
        <fullName evidence="10">Sugar ABC transporter ATP-binding protein</fullName>
    </submittedName>
</protein>